<dbReference type="InterPro" id="IPR013094">
    <property type="entry name" value="AB_hydrolase_3"/>
</dbReference>
<evidence type="ECO:0000313" key="3">
    <source>
        <dbReference type="Proteomes" id="UP000287651"/>
    </source>
</evidence>
<feature type="domain" description="Alpha/beta hydrolase fold-3" evidence="1">
    <location>
        <begin position="77"/>
        <end position="136"/>
    </location>
</feature>
<dbReference type="PANTHER" id="PTHR23024">
    <property type="entry name" value="ARYLACETAMIDE DEACETYLASE"/>
    <property type="match status" value="1"/>
</dbReference>
<dbReference type="GO" id="GO:0016787">
    <property type="term" value="F:hydrolase activity"/>
    <property type="evidence" value="ECO:0007669"/>
    <property type="project" value="InterPro"/>
</dbReference>
<dbReference type="Gene3D" id="3.40.50.1820">
    <property type="entry name" value="alpha/beta hydrolase"/>
    <property type="match status" value="2"/>
</dbReference>
<evidence type="ECO:0000313" key="2">
    <source>
        <dbReference type="EMBL" id="RRT78123.1"/>
    </source>
</evidence>
<protein>
    <recommendedName>
        <fullName evidence="1">Alpha/beta hydrolase fold-3 domain-containing protein</fullName>
    </recommendedName>
</protein>
<dbReference type="EMBL" id="AMZH03001755">
    <property type="protein sequence ID" value="RRT78123.1"/>
    <property type="molecule type" value="Genomic_DNA"/>
</dbReference>
<dbReference type="InterPro" id="IPR029058">
    <property type="entry name" value="AB_hydrolase_fold"/>
</dbReference>
<dbReference type="Proteomes" id="UP000287651">
    <property type="component" value="Unassembled WGS sequence"/>
</dbReference>
<name>A0A427APJ9_ENSVE</name>
<proteinExistence type="predicted"/>
<gene>
    <name evidence="2" type="ORF">B296_00003927</name>
</gene>
<dbReference type="SUPFAM" id="SSF53474">
    <property type="entry name" value="alpha/beta-Hydrolases"/>
    <property type="match status" value="1"/>
</dbReference>
<dbReference type="AlphaFoldDB" id="A0A427APJ9"/>
<dbReference type="Pfam" id="PF07859">
    <property type="entry name" value="Abhydrolase_3"/>
    <property type="match status" value="2"/>
</dbReference>
<dbReference type="InterPro" id="IPR050466">
    <property type="entry name" value="Carboxylest/Gibb_receptor"/>
</dbReference>
<reference evidence="2 3" key="1">
    <citation type="journal article" date="2014" name="Agronomy (Basel)">
        <title>A Draft Genome Sequence for Ensete ventricosum, the Drought-Tolerant Tree Against Hunger.</title>
        <authorList>
            <person name="Harrison J."/>
            <person name="Moore K.A."/>
            <person name="Paszkiewicz K."/>
            <person name="Jones T."/>
            <person name="Grant M."/>
            <person name="Ambacheew D."/>
            <person name="Muzemil S."/>
            <person name="Studholme D.J."/>
        </authorList>
    </citation>
    <scope>NUCLEOTIDE SEQUENCE [LARGE SCALE GENOMIC DNA]</scope>
</reference>
<comment type="caution">
    <text evidence="2">The sequence shown here is derived from an EMBL/GenBank/DDBJ whole genome shotgun (WGS) entry which is preliminary data.</text>
</comment>
<feature type="domain" description="Alpha/beta hydrolase fold-3" evidence="1">
    <location>
        <begin position="144"/>
        <end position="222"/>
    </location>
</feature>
<accession>A0A427APJ9</accession>
<evidence type="ECO:0000259" key="1">
    <source>
        <dbReference type="Pfam" id="PF07859"/>
    </source>
</evidence>
<dbReference type="PANTHER" id="PTHR23024:SF577">
    <property type="entry name" value="CARBOXYLESTERASE 2-RELATED"/>
    <property type="match status" value="1"/>
</dbReference>
<sequence length="245" mass="26663">MDAADDEVVIEAPFLARVYKSGRVERLLGNDVLPAGFDPATGVASKDVIVDPTTNLTLRLYLPDLAGSSSERKLPVLVYYHGGGFVIETAFSPTYHNYLNSLVAAAGVVAVSVDYRRAPEHPLPAAYDDSWAALRAGANIVHQRIWAFVRPGTVGLDDPWINPLAEGAPSLARLPCRRVLVTVAEKDVLRGRGQAYYAALKRSEWEGEARLLETEGEQHVFHLQSPKSDKALTKLQAVAAFLTSD</sequence>
<organism evidence="2 3">
    <name type="scientific">Ensete ventricosum</name>
    <name type="common">Abyssinian banana</name>
    <name type="synonym">Musa ensete</name>
    <dbReference type="NCBI Taxonomy" id="4639"/>
    <lineage>
        <taxon>Eukaryota</taxon>
        <taxon>Viridiplantae</taxon>
        <taxon>Streptophyta</taxon>
        <taxon>Embryophyta</taxon>
        <taxon>Tracheophyta</taxon>
        <taxon>Spermatophyta</taxon>
        <taxon>Magnoliopsida</taxon>
        <taxon>Liliopsida</taxon>
        <taxon>Zingiberales</taxon>
        <taxon>Musaceae</taxon>
        <taxon>Ensete</taxon>
    </lineage>
</organism>